<evidence type="ECO:0000259" key="1">
    <source>
        <dbReference type="Pfam" id="PF00753"/>
    </source>
</evidence>
<dbReference type="GO" id="GO:0016787">
    <property type="term" value="F:hydrolase activity"/>
    <property type="evidence" value="ECO:0007669"/>
    <property type="project" value="UniProtKB-KW"/>
</dbReference>
<protein>
    <submittedName>
        <fullName evidence="2">Metal dependent hydrolase</fullName>
    </submittedName>
</protein>
<reference evidence="2 3" key="1">
    <citation type="submission" date="2019-05" db="EMBL/GenBank/DDBJ databases">
        <title>Complete genome sequencing of Anaerostipes rhamnosivorans.</title>
        <authorList>
            <person name="Bui T.P.N."/>
            <person name="de Vos W.M."/>
        </authorList>
    </citation>
    <scope>NUCLEOTIDE SEQUENCE [LARGE SCALE GENOMIC DNA]</scope>
    <source>
        <strain evidence="2 3">1y2</strain>
    </source>
</reference>
<dbReference type="InterPro" id="IPR052926">
    <property type="entry name" value="Metallo-beta-lactamase_dom"/>
</dbReference>
<dbReference type="PANTHER" id="PTHR13754:SF13">
    <property type="entry name" value="METALLO-BETA-LACTAMASE SUPERFAMILY PROTEIN (AFU_ORTHOLOGUE AFUA_3G07630)"/>
    <property type="match status" value="1"/>
</dbReference>
<dbReference type="GO" id="GO:0016740">
    <property type="term" value="F:transferase activity"/>
    <property type="evidence" value="ECO:0007669"/>
    <property type="project" value="TreeGrafter"/>
</dbReference>
<dbReference type="EMBL" id="CP040058">
    <property type="protein sequence ID" value="QCP36386.1"/>
    <property type="molecule type" value="Genomic_DNA"/>
</dbReference>
<dbReference type="CDD" id="cd07713">
    <property type="entry name" value="DHPS-like_MBL-fold"/>
    <property type="match status" value="1"/>
</dbReference>
<proteinExistence type="predicted"/>
<dbReference type="Gene3D" id="3.60.15.10">
    <property type="entry name" value="Ribonuclease Z/Hydroxyacylglutathione hydrolase-like"/>
    <property type="match status" value="1"/>
</dbReference>
<dbReference type="InterPro" id="IPR001279">
    <property type="entry name" value="Metallo-B-lactamas"/>
</dbReference>
<name>A0A4P8IG68_9FIRM</name>
<dbReference type="Pfam" id="PF00753">
    <property type="entry name" value="Lactamase_B"/>
    <property type="match status" value="1"/>
</dbReference>
<dbReference type="SUPFAM" id="SSF56281">
    <property type="entry name" value="Metallo-hydrolase/oxidoreductase"/>
    <property type="match status" value="1"/>
</dbReference>
<keyword evidence="2" id="KW-0378">Hydrolase</keyword>
<keyword evidence="3" id="KW-1185">Reference proteome</keyword>
<dbReference type="AlphaFoldDB" id="A0A4P8IG68"/>
<dbReference type="RefSeq" id="WP_137329626.1">
    <property type="nucleotide sequence ID" value="NZ_CP040058.1"/>
</dbReference>
<organism evidence="2 3">
    <name type="scientific">Anaerostipes rhamnosivorans</name>
    <dbReference type="NCBI Taxonomy" id="1229621"/>
    <lineage>
        <taxon>Bacteria</taxon>
        <taxon>Bacillati</taxon>
        <taxon>Bacillota</taxon>
        <taxon>Clostridia</taxon>
        <taxon>Lachnospirales</taxon>
        <taxon>Lachnospiraceae</taxon>
        <taxon>Anaerostipes</taxon>
    </lineage>
</organism>
<dbReference type="KEGG" id="arf:AR1Y2_2932"/>
<feature type="domain" description="Metallo-beta-lactamase" evidence="1">
    <location>
        <begin position="22"/>
        <end position="122"/>
    </location>
</feature>
<dbReference type="Proteomes" id="UP000298653">
    <property type="component" value="Chromosome"/>
</dbReference>
<dbReference type="InterPro" id="IPR036866">
    <property type="entry name" value="RibonucZ/Hydroxyglut_hydro"/>
</dbReference>
<evidence type="ECO:0000313" key="2">
    <source>
        <dbReference type="EMBL" id="QCP36386.1"/>
    </source>
</evidence>
<dbReference type="OrthoDB" id="9803916at2"/>
<accession>A0A4P8IG68</accession>
<dbReference type="PANTHER" id="PTHR13754">
    <property type="entry name" value="METALLO-BETA-LACTAMASE SUPERFAMILY PROTEIN"/>
    <property type="match status" value="1"/>
</dbReference>
<evidence type="ECO:0000313" key="3">
    <source>
        <dbReference type="Proteomes" id="UP000298653"/>
    </source>
</evidence>
<sequence>MKITILIENQAPDSLKKEHGLAVHIEYNGQNYLLDTGASGQFAKNAEQLGIDLSKIDASFLSHAHYDHSGGYKEFFSKNPKAPLYLQKSAMENCYSKVLWFREYIGIPKDILKEYASRLCFVSGITKINPGVWVISHSIHGLSEKGRKSHMYIRTKQGFTPDDFSHEQSLVFEREHDLVMFNSCCHAGVVSIINEVNDAMKATGKKVSYMFGGFHTMGLRGANSMGGRPKEITKLGQQLLALNLSGVYTGHCTGIPAFRILKETMKDKIHYMKTGSVISL</sequence>
<dbReference type="InterPro" id="IPR041712">
    <property type="entry name" value="DHPS-like_MBL-fold"/>
</dbReference>
<gene>
    <name evidence="2" type="ORF">AR1Y2_2932</name>
</gene>